<dbReference type="GO" id="GO:0004674">
    <property type="term" value="F:protein serine/threonine kinase activity"/>
    <property type="evidence" value="ECO:0007669"/>
    <property type="project" value="UniProtKB-KW"/>
</dbReference>
<dbReference type="InterPro" id="IPR001245">
    <property type="entry name" value="Ser-Thr/Tyr_kinase_cat_dom"/>
</dbReference>
<dbReference type="SMART" id="SM00220">
    <property type="entry name" value="S_TKc"/>
    <property type="match status" value="1"/>
</dbReference>
<feature type="domain" description="Protein kinase" evidence="9">
    <location>
        <begin position="24"/>
        <end position="300"/>
    </location>
</feature>
<evidence type="ECO:0000256" key="3">
    <source>
        <dbReference type="ARBA" id="ARBA00022679"/>
    </source>
</evidence>
<dbReference type="Gene3D" id="1.10.510.10">
    <property type="entry name" value="Transferase(Phosphotransferase) domain 1"/>
    <property type="match status" value="1"/>
</dbReference>
<dbReference type="Pfam" id="PF07714">
    <property type="entry name" value="PK_Tyr_Ser-Thr"/>
    <property type="match status" value="1"/>
</dbReference>
<dbReference type="PROSITE" id="PS50011">
    <property type="entry name" value="PROTEIN_KINASE_DOM"/>
    <property type="match status" value="1"/>
</dbReference>
<dbReference type="InterPro" id="IPR000719">
    <property type="entry name" value="Prot_kinase_dom"/>
</dbReference>
<dbReference type="Proteomes" id="UP001172457">
    <property type="component" value="Chromosome 3"/>
</dbReference>
<dbReference type="PANTHER" id="PTHR27003">
    <property type="entry name" value="OS07G0166700 PROTEIN"/>
    <property type="match status" value="1"/>
</dbReference>
<keyword evidence="3" id="KW-0808">Transferase</keyword>
<evidence type="ECO:0000256" key="4">
    <source>
        <dbReference type="ARBA" id="ARBA00022741"/>
    </source>
</evidence>
<evidence type="ECO:0000256" key="7">
    <source>
        <dbReference type="ARBA" id="ARBA00047899"/>
    </source>
</evidence>
<evidence type="ECO:0000256" key="6">
    <source>
        <dbReference type="ARBA" id="ARBA00022840"/>
    </source>
</evidence>
<keyword evidence="11" id="KW-1185">Reference proteome</keyword>
<dbReference type="GO" id="GO:0004714">
    <property type="term" value="F:transmembrane receptor protein tyrosine kinase activity"/>
    <property type="evidence" value="ECO:0007669"/>
    <property type="project" value="InterPro"/>
</dbReference>
<dbReference type="PANTHER" id="PTHR27003:SF459">
    <property type="entry name" value="IQ MOTIF, EF-HAND BINDING SITE, PROTEIN KINASE-LIKE DOMAIN PROTEIN-RELATED"/>
    <property type="match status" value="1"/>
</dbReference>
<reference evidence="10" key="1">
    <citation type="submission" date="2023-03" db="EMBL/GenBank/DDBJ databases">
        <title>Chromosome-scale reference genome and RAD-based genetic map of yellow starthistle (Centaurea solstitialis) reveal putative structural variation and QTLs associated with invader traits.</title>
        <authorList>
            <person name="Reatini B."/>
            <person name="Cang F.A."/>
            <person name="Jiang Q."/>
            <person name="Mckibben M.T.W."/>
            <person name="Barker M.S."/>
            <person name="Rieseberg L.H."/>
            <person name="Dlugosch K.M."/>
        </authorList>
    </citation>
    <scope>NUCLEOTIDE SEQUENCE</scope>
    <source>
        <strain evidence="10">CAN-66</strain>
        <tissue evidence="10">Leaf</tissue>
    </source>
</reference>
<evidence type="ECO:0000313" key="10">
    <source>
        <dbReference type="EMBL" id="KAJ9559419.1"/>
    </source>
</evidence>
<evidence type="ECO:0000259" key="9">
    <source>
        <dbReference type="PROSITE" id="PS50011"/>
    </source>
</evidence>
<dbReference type="InterPro" id="IPR011009">
    <property type="entry name" value="Kinase-like_dom_sf"/>
</dbReference>
<dbReference type="Gene3D" id="3.30.200.20">
    <property type="entry name" value="Phosphorylase Kinase, domain 1"/>
    <property type="match status" value="1"/>
</dbReference>
<evidence type="ECO:0000313" key="11">
    <source>
        <dbReference type="Proteomes" id="UP001172457"/>
    </source>
</evidence>
<keyword evidence="6" id="KW-0067">ATP-binding</keyword>
<evidence type="ECO:0000256" key="8">
    <source>
        <dbReference type="ARBA" id="ARBA00048679"/>
    </source>
</evidence>
<protein>
    <recommendedName>
        <fullName evidence="1">non-specific serine/threonine protein kinase</fullName>
        <ecNumber evidence="1">2.7.11.1</ecNumber>
    </recommendedName>
</protein>
<keyword evidence="5" id="KW-0418">Kinase</keyword>
<evidence type="ECO:0000256" key="5">
    <source>
        <dbReference type="ARBA" id="ARBA00022777"/>
    </source>
</evidence>
<gene>
    <name evidence="10" type="ORF">OSB04_014033</name>
</gene>
<dbReference type="CDD" id="cd11393">
    <property type="entry name" value="bHLH_AtbHLH_like"/>
    <property type="match status" value="1"/>
</dbReference>
<dbReference type="FunFam" id="1.10.510.10:FF:001023">
    <property type="entry name" value="Os07g0541700 protein"/>
    <property type="match status" value="1"/>
</dbReference>
<dbReference type="GO" id="GO:0009506">
    <property type="term" value="C:plasmodesma"/>
    <property type="evidence" value="ECO:0007669"/>
    <property type="project" value="TreeGrafter"/>
</dbReference>
<keyword evidence="4" id="KW-0547">Nucleotide-binding</keyword>
<dbReference type="FunFam" id="3.30.200.20:FF:000039">
    <property type="entry name" value="receptor-like protein kinase FERONIA"/>
    <property type="match status" value="1"/>
</dbReference>
<sequence length="440" mass="50198">MSSIKEFEHLRIPLQAIKLATNNFDGNNYISRGGFGKVYKGELVHFGKSVMVAVKCLNREFGQGNPEFWKEIMMLSRYKHENLVSLLGFCYEEGDSIIVYEYLPNKSLNMHLSSIDLSWIQRLKICIGAAKGLQYLHDPGRTMQRVLHRDIKSSNILLDENWNAKISDFGLSNFGPANQEFSFLFTHPVGSFGYCDPTYVESGFLTKESDVYSFGVVLFEVLCGRLCIVDYDDNRRFLSKLAQSCYEENRLETIVQDGLLEQMSKECLRKFSTIAYQCLNKDRTQRPTFAKIVTELEVVLRFQYPDQSTFPKNDHFALGAYRSAADAAAHIPAAFRQQQSLKLQKENVYSSTIKVREVKLEDRITALHQLVSPSEKTDAVLLEAITHIKFLHDQVNIHDHKASETTEGAKQHGLRNRGLCLVPVSSTFPVTTTETVLDYW</sequence>
<dbReference type="SUPFAM" id="SSF56112">
    <property type="entry name" value="Protein kinase-like (PK-like)"/>
    <property type="match status" value="1"/>
</dbReference>
<dbReference type="InterPro" id="IPR045272">
    <property type="entry name" value="ANXUR1/2-like"/>
</dbReference>
<name>A0AA38TG56_9ASTR</name>
<dbReference type="AlphaFoldDB" id="A0AA38TG56"/>
<dbReference type="InterPro" id="IPR045239">
    <property type="entry name" value="bHLH95_bHLH"/>
</dbReference>
<dbReference type="EC" id="2.7.11.1" evidence="1"/>
<comment type="catalytic activity">
    <reaction evidence="8">
        <text>L-seryl-[protein] + ATP = O-phospho-L-seryl-[protein] + ADP + H(+)</text>
        <dbReference type="Rhea" id="RHEA:17989"/>
        <dbReference type="Rhea" id="RHEA-COMP:9863"/>
        <dbReference type="Rhea" id="RHEA-COMP:11604"/>
        <dbReference type="ChEBI" id="CHEBI:15378"/>
        <dbReference type="ChEBI" id="CHEBI:29999"/>
        <dbReference type="ChEBI" id="CHEBI:30616"/>
        <dbReference type="ChEBI" id="CHEBI:83421"/>
        <dbReference type="ChEBI" id="CHEBI:456216"/>
        <dbReference type="EC" id="2.7.11.1"/>
    </reaction>
</comment>
<evidence type="ECO:0000256" key="1">
    <source>
        <dbReference type="ARBA" id="ARBA00012513"/>
    </source>
</evidence>
<keyword evidence="2" id="KW-0723">Serine/threonine-protein kinase</keyword>
<organism evidence="10 11">
    <name type="scientific">Centaurea solstitialis</name>
    <name type="common">yellow star-thistle</name>
    <dbReference type="NCBI Taxonomy" id="347529"/>
    <lineage>
        <taxon>Eukaryota</taxon>
        <taxon>Viridiplantae</taxon>
        <taxon>Streptophyta</taxon>
        <taxon>Embryophyta</taxon>
        <taxon>Tracheophyta</taxon>
        <taxon>Spermatophyta</taxon>
        <taxon>Magnoliopsida</taxon>
        <taxon>eudicotyledons</taxon>
        <taxon>Gunneridae</taxon>
        <taxon>Pentapetalae</taxon>
        <taxon>asterids</taxon>
        <taxon>campanulids</taxon>
        <taxon>Asterales</taxon>
        <taxon>Asteraceae</taxon>
        <taxon>Carduoideae</taxon>
        <taxon>Cardueae</taxon>
        <taxon>Centaureinae</taxon>
        <taxon>Centaurea</taxon>
    </lineage>
</organism>
<comment type="caution">
    <text evidence="10">The sequence shown here is derived from an EMBL/GenBank/DDBJ whole genome shotgun (WGS) entry which is preliminary data.</text>
</comment>
<comment type="catalytic activity">
    <reaction evidence="7">
        <text>L-threonyl-[protein] + ATP = O-phospho-L-threonyl-[protein] + ADP + H(+)</text>
        <dbReference type="Rhea" id="RHEA:46608"/>
        <dbReference type="Rhea" id="RHEA-COMP:11060"/>
        <dbReference type="Rhea" id="RHEA-COMP:11605"/>
        <dbReference type="ChEBI" id="CHEBI:15378"/>
        <dbReference type="ChEBI" id="CHEBI:30013"/>
        <dbReference type="ChEBI" id="CHEBI:30616"/>
        <dbReference type="ChEBI" id="CHEBI:61977"/>
        <dbReference type="ChEBI" id="CHEBI:456216"/>
        <dbReference type="EC" id="2.7.11.1"/>
    </reaction>
</comment>
<dbReference type="InterPro" id="IPR008271">
    <property type="entry name" value="Ser/Thr_kinase_AS"/>
</dbReference>
<accession>A0AA38TG56</accession>
<dbReference type="EMBL" id="JARYMX010000003">
    <property type="protein sequence ID" value="KAJ9559419.1"/>
    <property type="molecule type" value="Genomic_DNA"/>
</dbReference>
<dbReference type="GO" id="GO:0005886">
    <property type="term" value="C:plasma membrane"/>
    <property type="evidence" value="ECO:0007669"/>
    <property type="project" value="TreeGrafter"/>
</dbReference>
<evidence type="ECO:0000256" key="2">
    <source>
        <dbReference type="ARBA" id="ARBA00022527"/>
    </source>
</evidence>
<dbReference type="PROSITE" id="PS00108">
    <property type="entry name" value="PROTEIN_KINASE_ST"/>
    <property type="match status" value="1"/>
</dbReference>
<proteinExistence type="predicted"/>
<dbReference type="GO" id="GO:0005524">
    <property type="term" value="F:ATP binding"/>
    <property type="evidence" value="ECO:0007669"/>
    <property type="project" value="UniProtKB-KW"/>
</dbReference>